<dbReference type="EMBL" id="VKLW01000023">
    <property type="protein sequence ID" value="TYK32813.1"/>
    <property type="molecule type" value="Genomic_DNA"/>
</dbReference>
<dbReference type="InterPro" id="IPR010985">
    <property type="entry name" value="Ribbon_hlx_hlx"/>
</dbReference>
<proteinExistence type="predicted"/>
<comment type="caution">
    <text evidence="1">The sequence shown here is derived from an EMBL/GenBank/DDBJ whole genome shotgun (WGS) entry which is preliminary data.</text>
</comment>
<dbReference type="InterPro" id="IPR013321">
    <property type="entry name" value="Arc_rbn_hlx_hlx"/>
</dbReference>
<dbReference type="GO" id="GO:0006355">
    <property type="term" value="P:regulation of DNA-templated transcription"/>
    <property type="evidence" value="ECO:0007669"/>
    <property type="project" value="InterPro"/>
</dbReference>
<reference evidence="1 2" key="1">
    <citation type="submission" date="2019-07" db="EMBL/GenBank/DDBJ databases">
        <title>Draft Genome Sequences of Bacteroides pyogenes Strains Isolated from the Uterus Holstein Dairy Cows with Metritis.</title>
        <authorList>
            <person name="Cunha F."/>
            <person name="Galvao K.N."/>
            <person name="Jeon S.J."/>
            <person name="Jeong K.C."/>
        </authorList>
    </citation>
    <scope>NUCLEOTIDE SEQUENCE [LARGE SCALE GENOMIC DNA]</scope>
    <source>
        <strain evidence="1 2">KG-31</strain>
    </source>
</reference>
<dbReference type="AlphaFoldDB" id="A0A5D3E9H6"/>
<dbReference type="SUPFAM" id="SSF47598">
    <property type="entry name" value="Ribbon-helix-helix"/>
    <property type="match status" value="1"/>
</dbReference>
<gene>
    <name evidence="1" type="ORF">FNJ60_10405</name>
</gene>
<name>A0A5D3E9H6_9BACE</name>
<dbReference type="Pfam" id="PF05534">
    <property type="entry name" value="HicB"/>
    <property type="match status" value="1"/>
</dbReference>
<organism evidence="1 2">
    <name type="scientific">Bacteroides pyogenes</name>
    <dbReference type="NCBI Taxonomy" id="310300"/>
    <lineage>
        <taxon>Bacteria</taxon>
        <taxon>Pseudomonadati</taxon>
        <taxon>Bacteroidota</taxon>
        <taxon>Bacteroidia</taxon>
        <taxon>Bacteroidales</taxon>
        <taxon>Bacteroidaceae</taxon>
        <taxon>Bacteroides</taxon>
    </lineage>
</organism>
<accession>A0A5D3E9H6</accession>
<dbReference type="InterPro" id="IPR008651">
    <property type="entry name" value="Uncharacterised_HicB"/>
</dbReference>
<evidence type="ECO:0000313" key="1">
    <source>
        <dbReference type="EMBL" id="TYK32813.1"/>
    </source>
</evidence>
<evidence type="ECO:0000313" key="2">
    <source>
        <dbReference type="Proteomes" id="UP000324383"/>
    </source>
</evidence>
<sequence>MKVTTKKKQTCLRLNADLLQKLHVAARKDNRSLNNYVENVLMNAVEVTQARRNTEADYPKYKI</sequence>
<protein>
    <submittedName>
        <fullName evidence="1">Toxin-antitoxin system HicB family antitoxin</fullName>
    </submittedName>
</protein>
<dbReference type="Proteomes" id="UP000324383">
    <property type="component" value="Unassembled WGS sequence"/>
</dbReference>
<dbReference type="Gene3D" id="1.10.1220.10">
    <property type="entry name" value="Met repressor-like"/>
    <property type="match status" value="1"/>
</dbReference>
<keyword evidence="2" id="KW-1185">Reference proteome</keyword>
<dbReference type="RefSeq" id="WP_148730645.1">
    <property type="nucleotide sequence ID" value="NZ_VKLW01000023.1"/>
</dbReference>